<protein>
    <submittedName>
        <fullName evidence="2">Uncharacterized protein</fullName>
    </submittedName>
</protein>
<reference evidence="2 3" key="1">
    <citation type="journal article" date="2011" name="Stand. Genomic Sci.">
        <title>Complete genome sequence of the gliding freshwater bacterium Fluviicola taffensis type strain (RW262).</title>
        <authorList>
            <person name="Woyke T."/>
            <person name="Chertkov O."/>
            <person name="Lapidus A."/>
            <person name="Nolan M."/>
            <person name="Lucas S."/>
            <person name="Del Rio T.G."/>
            <person name="Tice H."/>
            <person name="Cheng J.F."/>
            <person name="Tapia R."/>
            <person name="Han C."/>
            <person name="Goodwin L."/>
            <person name="Pitluck S."/>
            <person name="Liolios K."/>
            <person name="Pagani I."/>
            <person name="Ivanova N."/>
            <person name="Huntemann M."/>
            <person name="Mavromatis K."/>
            <person name="Mikhailova N."/>
            <person name="Pati A."/>
            <person name="Chen A."/>
            <person name="Palaniappan K."/>
            <person name="Land M."/>
            <person name="Hauser L."/>
            <person name="Brambilla E.M."/>
            <person name="Rohde M."/>
            <person name="Mwirichia R."/>
            <person name="Sikorski J."/>
            <person name="Tindall B.J."/>
            <person name="Goker M."/>
            <person name="Bristow J."/>
            <person name="Eisen J.A."/>
            <person name="Markowitz V."/>
            <person name="Hugenholtz P."/>
            <person name="Klenk H.P."/>
            <person name="Kyrpides N.C."/>
        </authorList>
    </citation>
    <scope>NUCLEOTIDE SEQUENCE [LARGE SCALE GENOMIC DNA]</scope>
    <source>
        <strain evidence="3">DSM 16823 / RW262 / RW262</strain>
    </source>
</reference>
<dbReference type="OrthoDB" id="291295at2"/>
<sequence precursor="true">MKKLLTGLIVALNFAAFSQLPYTWTAGVNPGWVGAGALQWQAGCNYVTTNCAGNYSNNMNTTYTSPTIDASCSNASTVSITFMAFGNAEFSFDFMFLEYSLNNGTTWINPYGVGTGWTGNFGVAPGTTIPPFTAPTSPNFRFRFNFQSDVSVNSTGYKLTDFDIACNVVLPVEMVSFAAKRVGSENKLEWSTLSEKDNDYFDVEWSVNPEAELWTSISRVYSLGNSEVRQNYQINHSDPTNGKKNYYRITQVDTDGTRRTYENLVVVDNTMKDSPLKEIINLMGQAVDENTPGFVIYVYEDGTKLSKYQ</sequence>
<dbReference type="RefSeq" id="WP_013686069.1">
    <property type="nucleotide sequence ID" value="NC_015321.1"/>
</dbReference>
<name>F2IC71_FLUTR</name>
<dbReference type="EMBL" id="CP002542">
    <property type="protein sequence ID" value="AEA43297.1"/>
    <property type="molecule type" value="Genomic_DNA"/>
</dbReference>
<accession>F2IC71</accession>
<dbReference type="HOGENOM" id="CLU_899414_0_0_10"/>
<reference evidence="3" key="2">
    <citation type="submission" date="2011-02" db="EMBL/GenBank/DDBJ databases">
        <title>The complete genome of Fluviicola taffensis DSM 16823.</title>
        <authorList>
            <consortium name="US DOE Joint Genome Institute (JGI-PGF)"/>
            <person name="Lucas S."/>
            <person name="Copeland A."/>
            <person name="Lapidus A."/>
            <person name="Bruce D."/>
            <person name="Goodwin L."/>
            <person name="Pitluck S."/>
            <person name="Kyrpides N."/>
            <person name="Mavromatis K."/>
            <person name="Ivanova N."/>
            <person name="Mikhailova N."/>
            <person name="Pagani I."/>
            <person name="Chertkov O."/>
            <person name="Detter J.C."/>
            <person name="Han C."/>
            <person name="Tapia R."/>
            <person name="Land M."/>
            <person name="Hauser L."/>
            <person name="Markowitz V."/>
            <person name="Cheng J.-F."/>
            <person name="Hugenholtz P."/>
            <person name="Woyke T."/>
            <person name="Wu D."/>
            <person name="Tindall B."/>
            <person name="Pomrenke H.G."/>
            <person name="Brambilla E."/>
            <person name="Klenk H.-P."/>
            <person name="Eisen J.A."/>
        </authorList>
    </citation>
    <scope>NUCLEOTIDE SEQUENCE [LARGE SCALE GENOMIC DNA]</scope>
    <source>
        <strain evidence="3">DSM 16823 / RW262 / RW262</strain>
    </source>
</reference>
<dbReference type="eggNOG" id="COG4412">
    <property type="taxonomic scope" value="Bacteria"/>
</dbReference>
<feature type="signal peptide" evidence="1">
    <location>
        <begin position="1"/>
        <end position="18"/>
    </location>
</feature>
<evidence type="ECO:0000313" key="3">
    <source>
        <dbReference type="Proteomes" id="UP000007463"/>
    </source>
</evidence>
<feature type="chain" id="PRO_5003278287" evidence="1">
    <location>
        <begin position="19"/>
        <end position="309"/>
    </location>
</feature>
<dbReference type="Proteomes" id="UP000007463">
    <property type="component" value="Chromosome"/>
</dbReference>
<gene>
    <name evidence="2" type="ordered locus">Fluta_1302</name>
</gene>
<keyword evidence="1" id="KW-0732">Signal</keyword>
<evidence type="ECO:0000256" key="1">
    <source>
        <dbReference type="SAM" id="SignalP"/>
    </source>
</evidence>
<keyword evidence="3" id="KW-1185">Reference proteome</keyword>
<evidence type="ECO:0000313" key="2">
    <source>
        <dbReference type="EMBL" id="AEA43297.1"/>
    </source>
</evidence>
<proteinExistence type="predicted"/>
<organism evidence="2 3">
    <name type="scientific">Fluviicola taffensis (strain DSM 16823 / NCIMB 13979 / RW262)</name>
    <dbReference type="NCBI Taxonomy" id="755732"/>
    <lineage>
        <taxon>Bacteria</taxon>
        <taxon>Pseudomonadati</taxon>
        <taxon>Bacteroidota</taxon>
        <taxon>Flavobacteriia</taxon>
        <taxon>Flavobacteriales</taxon>
        <taxon>Crocinitomicaceae</taxon>
        <taxon>Fluviicola</taxon>
    </lineage>
</organism>
<dbReference type="STRING" id="755732.Fluta_1302"/>
<dbReference type="KEGG" id="fte:Fluta_1302"/>
<dbReference type="AlphaFoldDB" id="F2IC71"/>